<dbReference type="PRINTS" id="PR00825">
    <property type="entry name" value="DOLALLERGEN"/>
</dbReference>
<dbReference type="InterPro" id="IPR029058">
    <property type="entry name" value="AB_hydrolase_fold"/>
</dbReference>
<evidence type="ECO:0000313" key="7">
    <source>
        <dbReference type="EMBL" id="JAG43069.1"/>
    </source>
</evidence>
<dbReference type="PANTHER" id="PTHR11610:SF190">
    <property type="entry name" value="VITELLOGENIN-3-LIKE PROTEIN"/>
    <property type="match status" value="1"/>
</dbReference>
<keyword evidence="5" id="KW-0732">Signal</keyword>
<comment type="subcellular location">
    <subcellularLocation>
        <location evidence="1">Secreted</location>
    </subcellularLocation>
</comment>
<evidence type="ECO:0000256" key="4">
    <source>
        <dbReference type="RuleBase" id="RU004262"/>
    </source>
</evidence>
<name>A0A0A9ZF29_LYGHE</name>
<accession>A0A0A9ZF29</accession>
<dbReference type="EMBL" id="GBHO01000535">
    <property type="protein sequence ID" value="JAG43069.1"/>
    <property type="molecule type" value="Transcribed_RNA"/>
</dbReference>
<dbReference type="InterPro" id="IPR013818">
    <property type="entry name" value="Lipase"/>
</dbReference>
<dbReference type="Pfam" id="PF00151">
    <property type="entry name" value="Lipase"/>
    <property type="match status" value="1"/>
</dbReference>
<dbReference type="GO" id="GO:0016042">
    <property type="term" value="P:lipid catabolic process"/>
    <property type="evidence" value="ECO:0007669"/>
    <property type="project" value="TreeGrafter"/>
</dbReference>
<dbReference type="Gene3D" id="3.40.50.1820">
    <property type="entry name" value="alpha/beta hydrolase"/>
    <property type="match status" value="1"/>
</dbReference>
<reference evidence="7" key="1">
    <citation type="journal article" date="2014" name="PLoS ONE">
        <title>Transcriptome-Based Identification of ABC Transporters in the Western Tarnished Plant Bug Lygus hesperus.</title>
        <authorList>
            <person name="Hull J.J."/>
            <person name="Chaney K."/>
            <person name="Geib S.M."/>
            <person name="Fabrick J.A."/>
            <person name="Brent C.S."/>
            <person name="Walsh D."/>
            <person name="Lavine L.C."/>
        </authorList>
    </citation>
    <scope>NUCLEOTIDE SEQUENCE</scope>
</reference>
<proteinExistence type="inferred from homology"/>
<evidence type="ECO:0000256" key="3">
    <source>
        <dbReference type="ARBA" id="ARBA00022525"/>
    </source>
</evidence>
<gene>
    <name evidence="7" type="ORF">CM83_20424</name>
</gene>
<reference evidence="7" key="2">
    <citation type="submission" date="2014-07" db="EMBL/GenBank/DDBJ databases">
        <authorList>
            <person name="Hull J."/>
        </authorList>
    </citation>
    <scope>NUCLEOTIDE SEQUENCE</scope>
</reference>
<dbReference type="GO" id="GO:0005615">
    <property type="term" value="C:extracellular space"/>
    <property type="evidence" value="ECO:0007669"/>
    <property type="project" value="TreeGrafter"/>
</dbReference>
<protein>
    <recommendedName>
        <fullName evidence="6">Lipase domain-containing protein</fullName>
    </recommendedName>
</protein>
<comment type="similarity">
    <text evidence="2 4">Belongs to the AB hydrolase superfamily. Lipase family.</text>
</comment>
<dbReference type="InterPro" id="IPR033906">
    <property type="entry name" value="Lipase_N"/>
</dbReference>
<dbReference type="InterPro" id="IPR000734">
    <property type="entry name" value="TAG_lipase"/>
</dbReference>
<sequence length="340" mass="37114">MDNKIAFCGVLCLLSAFVAQSLPTESSLNWKNPVSSAVHTLNNFMANGIFSEQYDDTVLFYLYTDSTVNNTHQLWAGNVTALKSSDFNASKSKTLVLTHGFWDEVNSAFDNNFKNALLKYDDVNVIAVDWSYFTKNVNYLRVVSETKNVGSFIGQFVDFLIDQTGLSPDQVHLIGHSIGAHASGFAAKYLKGRGRTVARVSGLDPAWPGFYTAGTDERLSSTDAKFVDCVHTCGGGLGFPSPICQADFYPNGGKNVQPGCSWVDFGVCSHGRSFDYYAESIDPTHLFVAQTCNSVVEGVPYNCRNDGALMGYPASPEFLGVFYLTTRSSSPFAKNITSPE</sequence>
<dbReference type="PRINTS" id="PR00821">
    <property type="entry name" value="TAGLIPASE"/>
</dbReference>
<dbReference type="CDD" id="cd00707">
    <property type="entry name" value="Pancreat_lipase_like"/>
    <property type="match status" value="1"/>
</dbReference>
<feature type="signal peptide" evidence="5">
    <location>
        <begin position="1"/>
        <end position="21"/>
    </location>
</feature>
<evidence type="ECO:0000256" key="5">
    <source>
        <dbReference type="SAM" id="SignalP"/>
    </source>
</evidence>
<evidence type="ECO:0000259" key="6">
    <source>
        <dbReference type="Pfam" id="PF00151"/>
    </source>
</evidence>
<feature type="domain" description="Lipase" evidence="6">
    <location>
        <begin position="55"/>
        <end position="332"/>
    </location>
</feature>
<evidence type="ECO:0000256" key="1">
    <source>
        <dbReference type="ARBA" id="ARBA00004613"/>
    </source>
</evidence>
<feature type="chain" id="PRO_5002073010" description="Lipase domain-containing protein" evidence="5">
    <location>
        <begin position="22"/>
        <end position="340"/>
    </location>
</feature>
<dbReference type="PANTHER" id="PTHR11610">
    <property type="entry name" value="LIPASE"/>
    <property type="match status" value="1"/>
</dbReference>
<dbReference type="InterPro" id="IPR002334">
    <property type="entry name" value="Allerg_PlipaseA1"/>
</dbReference>
<dbReference type="GO" id="GO:0016298">
    <property type="term" value="F:lipase activity"/>
    <property type="evidence" value="ECO:0007669"/>
    <property type="project" value="InterPro"/>
</dbReference>
<organism evidence="7">
    <name type="scientific">Lygus hesperus</name>
    <name type="common">Western plant bug</name>
    <dbReference type="NCBI Taxonomy" id="30085"/>
    <lineage>
        <taxon>Eukaryota</taxon>
        <taxon>Metazoa</taxon>
        <taxon>Ecdysozoa</taxon>
        <taxon>Arthropoda</taxon>
        <taxon>Hexapoda</taxon>
        <taxon>Insecta</taxon>
        <taxon>Pterygota</taxon>
        <taxon>Neoptera</taxon>
        <taxon>Paraneoptera</taxon>
        <taxon>Hemiptera</taxon>
        <taxon>Heteroptera</taxon>
        <taxon>Panheteroptera</taxon>
        <taxon>Cimicomorpha</taxon>
        <taxon>Miridae</taxon>
        <taxon>Mirini</taxon>
        <taxon>Lygus</taxon>
    </lineage>
</organism>
<evidence type="ECO:0000256" key="2">
    <source>
        <dbReference type="ARBA" id="ARBA00010701"/>
    </source>
</evidence>
<dbReference type="SUPFAM" id="SSF53474">
    <property type="entry name" value="alpha/beta-Hydrolases"/>
    <property type="match status" value="1"/>
</dbReference>
<dbReference type="AlphaFoldDB" id="A0A0A9ZF29"/>
<keyword evidence="3" id="KW-0964">Secreted</keyword>